<organism evidence="2 3">
    <name type="scientific">Aureobasidium subglaciale (strain EXF-2481)</name>
    <name type="common">Aureobasidium pullulans var. subglaciale</name>
    <dbReference type="NCBI Taxonomy" id="1043005"/>
    <lineage>
        <taxon>Eukaryota</taxon>
        <taxon>Fungi</taxon>
        <taxon>Dikarya</taxon>
        <taxon>Ascomycota</taxon>
        <taxon>Pezizomycotina</taxon>
        <taxon>Dothideomycetes</taxon>
        <taxon>Dothideomycetidae</taxon>
        <taxon>Dothideales</taxon>
        <taxon>Saccotheciaceae</taxon>
        <taxon>Aureobasidium</taxon>
    </lineage>
</organism>
<evidence type="ECO:0000256" key="1">
    <source>
        <dbReference type="SAM" id="SignalP"/>
    </source>
</evidence>
<protein>
    <submittedName>
        <fullName evidence="2">Uncharacterized protein</fullName>
    </submittedName>
</protein>
<dbReference type="Proteomes" id="UP000030641">
    <property type="component" value="Unassembled WGS sequence"/>
</dbReference>
<name>A0A074YU30_AURSE</name>
<sequence length="154" mass="15098">MYTLIPLVVTLFALSASAAPSLEARKNVGGAPTGGPASAKVTIYSSYTCAAPGTVPPTDGSAGTATTFTIAEGTCTIPTAGLIFGGALTASLTAVPKTGTVGCYVLGHSQQGCGITLTNNLYGWPFSGTALGNSVGCGNAPSGTSWGAFEVLCV</sequence>
<gene>
    <name evidence="2" type="ORF">AUEXF2481DRAFT_573164</name>
</gene>
<evidence type="ECO:0000313" key="3">
    <source>
        <dbReference type="Proteomes" id="UP000030641"/>
    </source>
</evidence>
<keyword evidence="1" id="KW-0732">Signal</keyword>
<evidence type="ECO:0000313" key="2">
    <source>
        <dbReference type="EMBL" id="KEQ90366.1"/>
    </source>
</evidence>
<feature type="chain" id="PRO_5001703714" evidence="1">
    <location>
        <begin position="19"/>
        <end position="154"/>
    </location>
</feature>
<dbReference type="AlphaFoldDB" id="A0A074YU30"/>
<dbReference type="EMBL" id="KL584793">
    <property type="protein sequence ID" value="KEQ90366.1"/>
    <property type="molecule type" value="Genomic_DNA"/>
</dbReference>
<feature type="signal peptide" evidence="1">
    <location>
        <begin position="1"/>
        <end position="18"/>
    </location>
</feature>
<dbReference type="HOGENOM" id="CLU_1703883_0_0_1"/>
<dbReference type="RefSeq" id="XP_013338858.1">
    <property type="nucleotide sequence ID" value="XM_013483404.1"/>
</dbReference>
<dbReference type="OrthoDB" id="3515484at2759"/>
<dbReference type="GeneID" id="25369160"/>
<accession>A0A074YU30</accession>
<reference evidence="2 3" key="1">
    <citation type="journal article" date="2014" name="BMC Genomics">
        <title>Genome sequencing of four Aureobasidium pullulans varieties: biotechnological potential, stress tolerance, and description of new species.</title>
        <authorList>
            <person name="Gostin Ar C."/>
            <person name="Ohm R.A."/>
            <person name="Kogej T."/>
            <person name="Sonjak S."/>
            <person name="Turk M."/>
            <person name="Zajc J."/>
            <person name="Zalar P."/>
            <person name="Grube M."/>
            <person name="Sun H."/>
            <person name="Han J."/>
            <person name="Sharma A."/>
            <person name="Chiniquy J."/>
            <person name="Ngan C.Y."/>
            <person name="Lipzen A."/>
            <person name="Barry K."/>
            <person name="Grigoriev I.V."/>
            <person name="Gunde-Cimerman N."/>
        </authorList>
    </citation>
    <scope>NUCLEOTIDE SEQUENCE [LARGE SCALE GENOMIC DNA]</scope>
    <source>
        <strain evidence="2 3">EXF-2481</strain>
    </source>
</reference>
<dbReference type="InParanoid" id="A0A074YU30"/>
<proteinExistence type="predicted"/>
<keyword evidence="3" id="KW-1185">Reference proteome</keyword>